<feature type="chain" id="PRO_5045084980" description="PBP domain-containing protein" evidence="2">
    <location>
        <begin position="25"/>
        <end position="348"/>
    </location>
</feature>
<dbReference type="Gene3D" id="3.40.190.10">
    <property type="entry name" value="Periplasmic binding protein-like II"/>
    <property type="match status" value="2"/>
</dbReference>
<dbReference type="Pfam" id="PF12849">
    <property type="entry name" value="PBP_like_2"/>
    <property type="match status" value="1"/>
</dbReference>
<feature type="domain" description="PBP" evidence="3">
    <location>
        <begin position="83"/>
        <end position="306"/>
    </location>
</feature>
<feature type="signal peptide" evidence="2">
    <location>
        <begin position="1"/>
        <end position="24"/>
    </location>
</feature>
<protein>
    <recommendedName>
        <fullName evidence="3">PBP domain-containing protein</fullName>
    </recommendedName>
</protein>
<dbReference type="EMBL" id="LDJG01000032">
    <property type="protein sequence ID" value="KRG54322.1"/>
    <property type="molecule type" value="Genomic_DNA"/>
</dbReference>
<dbReference type="Proteomes" id="UP000050902">
    <property type="component" value="Unassembled WGS sequence"/>
</dbReference>
<sequence>MKRAGAVPTWLVLLSALLPGSVAAACAPAAEAARQLRCGSVPVVLGALAGAWRDGFAAAQPEAAVAYPQPYGPPQGRLDPQLAGFLRGALDFAFLTRDLAEADLATFGHHHGGGEPLRLPVAGGSWNRFGHVDPVAVVVHVSNPLPSLDLAQLEAVFAEGGADISRWEQLGVQAWSGRPIRLAGGGAWQAEESARALFLRRHVFARPAGARGWRAAPDSGDESDNVQRVAADPQAIAFTGLGHLLPGTRALPIAPHPGAAPVVPDRESVASGRYPLARTVDLLLPRDARGRIDPVMARFAAFLLSDAGQAIVAAQEAFLPLDECRRRQSLAWLAAGWSPQRQTQCAGE</sequence>
<evidence type="ECO:0000256" key="2">
    <source>
        <dbReference type="SAM" id="SignalP"/>
    </source>
</evidence>
<dbReference type="PROSITE" id="PS51257">
    <property type="entry name" value="PROKAR_LIPOPROTEIN"/>
    <property type="match status" value="1"/>
</dbReference>
<evidence type="ECO:0000313" key="4">
    <source>
        <dbReference type="EMBL" id="KRG54322.1"/>
    </source>
</evidence>
<dbReference type="PANTHER" id="PTHR30570">
    <property type="entry name" value="PERIPLASMIC PHOSPHATE BINDING COMPONENT OF PHOSPHATE ABC TRANSPORTER"/>
    <property type="match status" value="1"/>
</dbReference>
<accession>A0ABR5NGD2</accession>
<evidence type="ECO:0000259" key="3">
    <source>
        <dbReference type="Pfam" id="PF12849"/>
    </source>
</evidence>
<reference evidence="4 5" key="1">
    <citation type="submission" date="2015-05" db="EMBL/GenBank/DDBJ databases">
        <title>Genome sequencing and analysis of members of genus Stenotrophomonas.</title>
        <authorList>
            <person name="Patil P.P."/>
            <person name="Midha S."/>
            <person name="Patil P.B."/>
        </authorList>
    </citation>
    <scope>NUCLEOTIDE SEQUENCE [LARGE SCALE GENOMIC DNA]</scope>
    <source>
        <strain evidence="4 5">DSM 12575</strain>
    </source>
</reference>
<name>A0ABR5NGD2_9GAMM</name>
<proteinExistence type="predicted"/>
<dbReference type="RefSeq" id="WP_055766714.1">
    <property type="nucleotide sequence ID" value="NZ_LDJG01000032.1"/>
</dbReference>
<comment type="caution">
    <text evidence="4">The sequence shown here is derived from an EMBL/GenBank/DDBJ whole genome shotgun (WGS) entry which is preliminary data.</text>
</comment>
<gene>
    <name evidence="4" type="ORF">ABB22_16245</name>
</gene>
<dbReference type="PANTHER" id="PTHR30570:SF1">
    <property type="entry name" value="PHOSPHATE-BINDING PROTEIN PSTS"/>
    <property type="match status" value="1"/>
</dbReference>
<evidence type="ECO:0000313" key="5">
    <source>
        <dbReference type="Proteomes" id="UP000050902"/>
    </source>
</evidence>
<keyword evidence="1 2" id="KW-0732">Signal</keyword>
<dbReference type="SUPFAM" id="SSF53850">
    <property type="entry name" value="Periplasmic binding protein-like II"/>
    <property type="match status" value="1"/>
</dbReference>
<dbReference type="InterPro" id="IPR050811">
    <property type="entry name" value="Phosphate_ABC_transporter"/>
</dbReference>
<dbReference type="InterPro" id="IPR024370">
    <property type="entry name" value="PBP_domain"/>
</dbReference>
<organism evidence="4 5">
    <name type="scientific">Stenotrophomonas nitritireducens</name>
    <dbReference type="NCBI Taxonomy" id="83617"/>
    <lineage>
        <taxon>Bacteria</taxon>
        <taxon>Pseudomonadati</taxon>
        <taxon>Pseudomonadota</taxon>
        <taxon>Gammaproteobacteria</taxon>
        <taxon>Lysobacterales</taxon>
        <taxon>Lysobacteraceae</taxon>
        <taxon>Stenotrophomonas</taxon>
    </lineage>
</organism>
<evidence type="ECO:0000256" key="1">
    <source>
        <dbReference type="ARBA" id="ARBA00022729"/>
    </source>
</evidence>
<keyword evidence="5" id="KW-1185">Reference proteome</keyword>